<name>A0A0A9YZZ9_LYGHE</name>
<evidence type="ECO:0000256" key="3">
    <source>
        <dbReference type="PROSITE-ProRule" id="PRU00176"/>
    </source>
</evidence>
<feature type="region of interest" description="Disordered" evidence="4">
    <location>
        <begin position="1"/>
        <end position="27"/>
    </location>
</feature>
<feature type="domain" description="RRM" evidence="5">
    <location>
        <begin position="74"/>
        <end position="152"/>
    </location>
</feature>
<dbReference type="PANTHER" id="PTHR45894">
    <property type="entry name" value="RNA-BINDING PROTEIN 8A"/>
    <property type="match status" value="1"/>
</dbReference>
<dbReference type="Pfam" id="PF00076">
    <property type="entry name" value="RRM_1"/>
    <property type="match status" value="1"/>
</dbReference>
<reference evidence="6" key="1">
    <citation type="journal article" date="2014" name="PLoS ONE">
        <title>Transcriptome-Based Identification of ABC Transporters in the Western Tarnished Plant Bug Lygus hesperus.</title>
        <authorList>
            <person name="Hull J.J."/>
            <person name="Chaney K."/>
            <person name="Geib S.M."/>
            <person name="Fabrick J.A."/>
            <person name="Brent C.S."/>
            <person name="Walsh D."/>
            <person name="Lavine L.C."/>
        </authorList>
    </citation>
    <scope>NUCLEOTIDE SEQUENCE</scope>
</reference>
<accession>A0A0A9YZZ9</accession>
<dbReference type="GO" id="GO:0003723">
    <property type="term" value="F:RNA binding"/>
    <property type="evidence" value="ECO:0007669"/>
    <property type="project" value="UniProtKB-UniRule"/>
</dbReference>
<dbReference type="Gene3D" id="3.30.70.330">
    <property type="match status" value="1"/>
</dbReference>
<dbReference type="EMBL" id="GBHO01008494">
    <property type="protein sequence ID" value="JAG35110.1"/>
    <property type="molecule type" value="Transcribed_RNA"/>
</dbReference>
<evidence type="ECO:0000256" key="4">
    <source>
        <dbReference type="SAM" id="MobiDB-lite"/>
    </source>
</evidence>
<sequence>SKSKKAKAMSVTGEDTQQPGTDDGVNQKYITTTHHKRYREDTVPFDDVAVQQAEGDVKEDDQAPKDVPRSIEGYILVIDGIHQEAVEDDILSIFEEYGVVKQLHVNLDRKTGLTKGYALLEYENATSAANAILDRNNTKLLDQTITVDWAFRK</sequence>
<evidence type="ECO:0000256" key="1">
    <source>
        <dbReference type="ARBA" id="ARBA00007987"/>
    </source>
</evidence>
<dbReference type="AlphaFoldDB" id="A0A0A9YZZ9"/>
<feature type="non-terminal residue" evidence="6">
    <location>
        <position position="1"/>
    </location>
</feature>
<dbReference type="PROSITE" id="PS50102">
    <property type="entry name" value="RRM"/>
    <property type="match status" value="1"/>
</dbReference>
<dbReference type="GO" id="GO:0005634">
    <property type="term" value="C:nucleus"/>
    <property type="evidence" value="ECO:0007669"/>
    <property type="project" value="InterPro"/>
</dbReference>
<keyword evidence="2 3" id="KW-0694">RNA-binding</keyword>
<evidence type="ECO:0000259" key="5">
    <source>
        <dbReference type="PROSITE" id="PS50102"/>
    </source>
</evidence>
<dbReference type="InterPro" id="IPR008111">
    <property type="entry name" value="RNA-bd_8"/>
</dbReference>
<protein>
    <submittedName>
        <fullName evidence="6">RNA-binding protein 8A</fullName>
    </submittedName>
</protein>
<dbReference type="InterPro" id="IPR012677">
    <property type="entry name" value="Nucleotide-bd_a/b_plait_sf"/>
</dbReference>
<dbReference type="InterPro" id="IPR035979">
    <property type="entry name" value="RBD_domain_sf"/>
</dbReference>
<dbReference type="GO" id="GO:0006396">
    <property type="term" value="P:RNA processing"/>
    <property type="evidence" value="ECO:0007669"/>
    <property type="project" value="InterPro"/>
</dbReference>
<dbReference type="SUPFAM" id="SSF54928">
    <property type="entry name" value="RNA-binding domain, RBD"/>
    <property type="match status" value="1"/>
</dbReference>
<dbReference type="GO" id="GO:0005737">
    <property type="term" value="C:cytoplasm"/>
    <property type="evidence" value="ECO:0007669"/>
    <property type="project" value="InterPro"/>
</dbReference>
<comment type="similarity">
    <text evidence="1">Belongs to the RBM8A family.</text>
</comment>
<dbReference type="SMART" id="SM00360">
    <property type="entry name" value="RRM"/>
    <property type="match status" value="1"/>
</dbReference>
<reference evidence="6" key="2">
    <citation type="submission" date="2014-07" db="EMBL/GenBank/DDBJ databases">
        <authorList>
            <person name="Hull J."/>
        </authorList>
    </citation>
    <scope>NUCLEOTIDE SEQUENCE</scope>
</reference>
<proteinExistence type="inferred from homology"/>
<dbReference type="InterPro" id="IPR000504">
    <property type="entry name" value="RRM_dom"/>
</dbReference>
<evidence type="ECO:0000256" key="2">
    <source>
        <dbReference type="ARBA" id="ARBA00022884"/>
    </source>
</evidence>
<evidence type="ECO:0000313" key="6">
    <source>
        <dbReference type="EMBL" id="JAG35110.1"/>
    </source>
</evidence>
<gene>
    <name evidence="6" type="primary">rbm8a_0</name>
    <name evidence="6" type="ORF">CM83_13764</name>
</gene>
<organism evidence="6">
    <name type="scientific">Lygus hesperus</name>
    <name type="common">Western plant bug</name>
    <dbReference type="NCBI Taxonomy" id="30085"/>
    <lineage>
        <taxon>Eukaryota</taxon>
        <taxon>Metazoa</taxon>
        <taxon>Ecdysozoa</taxon>
        <taxon>Arthropoda</taxon>
        <taxon>Hexapoda</taxon>
        <taxon>Insecta</taxon>
        <taxon>Pterygota</taxon>
        <taxon>Neoptera</taxon>
        <taxon>Paraneoptera</taxon>
        <taxon>Hemiptera</taxon>
        <taxon>Heteroptera</taxon>
        <taxon>Panheteroptera</taxon>
        <taxon>Cimicomorpha</taxon>
        <taxon>Miridae</taxon>
        <taxon>Mirini</taxon>
        <taxon>Lygus</taxon>
    </lineage>
</organism>